<dbReference type="GO" id="GO:0008483">
    <property type="term" value="F:transaminase activity"/>
    <property type="evidence" value="ECO:0007669"/>
    <property type="project" value="UniProtKB-KW"/>
</dbReference>
<dbReference type="EMBL" id="BARS01052435">
    <property type="protein sequence ID" value="GAG53290.1"/>
    <property type="molecule type" value="Genomic_DNA"/>
</dbReference>
<reference evidence="7" key="1">
    <citation type="journal article" date="2014" name="Front. Microbiol.">
        <title>High frequency of phylogenetically diverse reductive dehalogenase-homologous genes in deep subseafloor sedimentary metagenomes.</title>
        <authorList>
            <person name="Kawai M."/>
            <person name="Futagami T."/>
            <person name="Toyoda A."/>
            <person name="Takaki Y."/>
            <person name="Nishi S."/>
            <person name="Hori S."/>
            <person name="Arai W."/>
            <person name="Tsubouchi T."/>
            <person name="Morono Y."/>
            <person name="Uchiyama I."/>
            <person name="Ito T."/>
            <person name="Fujiyama A."/>
            <person name="Inagaki F."/>
            <person name="Takami H."/>
        </authorList>
    </citation>
    <scope>NUCLEOTIDE SEQUENCE</scope>
    <source>
        <strain evidence="7">Expedition CK06-06</strain>
    </source>
</reference>
<sequence>NDLKLDLDDLKRRITPRTRLLMVSNPHNPSGRVFTREELEGIGQIAKDNNLFVFSDELYEDMIFEGRHVSLASLNANLFERTLSAFGFSKAFGIPGFRIAYIVCHGKHMQELKKRLHGMIVHADTLAQAAAKAALTNGTPWLKRLMVHLREMRDYAIQRLSAIPGVWCPVPQATPFLFPNLASFGMTSQEMTQHLEENAKVIVQNGAEFGPPGEGHIRINFATAYPVLREA</sequence>
<protein>
    <recommendedName>
        <fullName evidence="6">Aminotransferase class I/classII large domain-containing protein</fullName>
    </recommendedName>
</protein>
<organism evidence="7">
    <name type="scientific">marine sediment metagenome</name>
    <dbReference type="NCBI Taxonomy" id="412755"/>
    <lineage>
        <taxon>unclassified sequences</taxon>
        <taxon>metagenomes</taxon>
        <taxon>ecological metagenomes</taxon>
    </lineage>
</organism>
<evidence type="ECO:0000256" key="1">
    <source>
        <dbReference type="ARBA" id="ARBA00001933"/>
    </source>
</evidence>
<comment type="caution">
    <text evidence="7">The sequence shown here is derived from an EMBL/GenBank/DDBJ whole genome shotgun (WGS) entry which is preliminary data.</text>
</comment>
<dbReference type="Gene3D" id="3.90.1150.10">
    <property type="entry name" value="Aspartate Aminotransferase, domain 1"/>
    <property type="match status" value="1"/>
</dbReference>
<evidence type="ECO:0000256" key="3">
    <source>
        <dbReference type="ARBA" id="ARBA00022576"/>
    </source>
</evidence>
<comment type="cofactor">
    <cofactor evidence="1">
        <name>pyridoxal 5'-phosphate</name>
        <dbReference type="ChEBI" id="CHEBI:597326"/>
    </cofactor>
</comment>
<gene>
    <name evidence="7" type="ORF">S01H1_77957</name>
</gene>
<dbReference type="PROSITE" id="PS00105">
    <property type="entry name" value="AA_TRANSFER_CLASS_1"/>
    <property type="match status" value="1"/>
</dbReference>
<dbReference type="GO" id="GO:0030170">
    <property type="term" value="F:pyridoxal phosphate binding"/>
    <property type="evidence" value="ECO:0007669"/>
    <property type="project" value="InterPro"/>
</dbReference>
<feature type="non-terminal residue" evidence="7">
    <location>
        <position position="1"/>
    </location>
</feature>
<dbReference type="InterPro" id="IPR004839">
    <property type="entry name" value="Aminotransferase_I/II_large"/>
</dbReference>
<dbReference type="CDD" id="cd00609">
    <property type="entry name" value="AAT_like"/>
    <property type="match status" value="1"/>
</dbReference>
<dbReference type="InterPro" id="IPR004838">
    <property type="entry name" value="NHTrfase_class1_PyrdxlP-BS"/>
</dbReference>
<evidence type="ECO:0000256" key="4">
    <source>
        <dbReference type="ARBA" id="ARBA00022679"/>
    </source>
</evidence>
<dbReference type="GO" id="GO:0006520">
    <property type="term" value="P:amino acid metabolic process"/>
    <property type="evidence" value="ECO:0007669"/>
    <property type="project" value="InterPro"/>
</dbReference>
<evidence type="ECO:0000256" key="2">
    <source>
        <dbReference type="ARBA" id="ARBA00007441"/>
    </source>
</evidence>
<comment type="similarity">
    <text evidence="2">Belongs to the class-I pyridoxal-phosphate-dependent aminotransferase family.</text>
</comment>
<dbReference type="AlphaFoldDB" id="X0YBQ1"/>
<dbReference type="Pfam" id="PF00155">
    <property type="entry name" value="Aminotran_1_2"/>
    <property type="match status" value="1"/>
</dbReference>
<feature type="domain" description="Aminotransferase class I/classII large" evidence="6">
    <location>
        <begin position="1"/>
        <end position="223"/>
    </location>
</feature>
<keyword evidence="4" id="KW-0808">Transferase</keyword>
<evidence type="ECO:0000256" key="5">
    <source>
        <dbReference type="ARBA" id="ARBA00022898"/>
    </source>
</evidence>
<accession>X0YBQ1</accession>
<dbReference type="InterPro" id="IPR015424">
    <property type="entry name" value="PyrdxlP-dep_Trfase"/>
</dbReference>
<dbReference type="InterPro" id="IPR015422">
    <property type="entry name" value="PyrdxlP-dep_Trfase_small"/>
</dbReference>
<keyword evidence="3" id="KW-0032">Aminotransferase</keyword>
<evidence type="ECO:0000313" key="7">
    <source>
        <dbReference type="EMBL" id="GAG53290.1"/>
    </source>
</evidence>
<name>X0YBQ1_9ZZZZ</name>
<keyword evidence="5" id="KW-0663">Pyridoxal phosphate</keyword>
<dbReference type="PANTHER" id="PTHR46383">
    <property type="entry name" value="ASPARTATE AMINOTRANSFERASE"/>
    <property type="match status" value="1"/>
</dbReference>
<evidence type="ECO:0000259" key="6">
    <source>
        <dbReference type="Pfam" id="PF00155"/>
    </source>
</evidence>
<feature type="non-terminal residue" evidence="7">
    <location>
        <position position="231"/>
    </location>
</feature>
<dbReference type="Gene3D" id="3.40.640.10">
    <property type="entry name" value="Type I PLP-dependent aspartate aminotransferase-like (Major domain)"/>
    <property type="match status" value="1"/>
</dbReference>
<proteinExistence type="inferred from homology"/>
<dbReference type="SUPFAM" id="SSF53383">
    <property type="entry name" value="PLP-dependent transferases"/>
    <property type="match status" value="1"/>
</dbReference>
<dbReference type="InterPro" id="IPR050596">
    <property type="entry name" value="AspAT/PAT-like"/>
</dbReference>
<dbReference type="InterPro" id="IPR015421">
    <property type="entry name" value="PyrdxlP-dep_Trfase_major"/>
</dbReference>
<dbReference type="PANTHER" id="PTHR46383:SF1">
    <property type="entry name" value="ASPARTATE AMINOTRANSFERASE"/>
    <property type="match status" value="1"/>
</dbReference>